<dbReference type="Pfam" id="PF09753">
    <property type="entry name" value="Use1"/>
    <property type="match status" value="1"/>
</dbReference>
<dbReference type="AlphaFoldDB" id="A0A2I3T3M1"/>
<evidence type="ECO:0000256" key="7">
    <source>
        <dbReference type="ARBA" id="ARBA00022892"/>
    </source>
</evidence>
<accession>A0A2I3T3M1</accession>
<keyword evidence="14" id="KW-1185">Reference proteome</keyword>
<keyword evidence="10 12" id="KW-0472">Membrane</keyword>
<evidence type="ECO:0000313" key="14">
    <source>
        <dbReference type="Proteomes" id="UP000002277"/>
    </source>
</evidence>
<keyword evidence="7" id="KW-0931">ER-Golgi transport</keyword>
<evidence type="ECO:0000313" key="13">
    <source>
        <dbReference type="Ensembl" id="ENSPTRP00000083485.1"/>
    </source>
</evidence>
<protein>
    <recommendedName>
        <fullName evidence="3">Vesicle transport protein USE1</fullName>
    </recommendedName>
    <alternativeName>
        <fullName evidence="11">USE1-like protein</fullName>
    </alternativeName>
</protein>
<evidence type="ECO:0000256" key="2">
    <source>
        <dbReference type="ARBA" id="ARBA00007891"/>
    </source>
</evidence>
<evidence type="ECO:0000256" key="1">
    <source>
        <dbReference type="ARBA" id="ARBA00004163"/>
    </source>
</evidence>
<keyword evidence="5 12" id="KW-0812">Transmembrane</keyword>
<proteinExistence type="inferred from homology"/>
<dbReference type="GO" id="GO:0015031">
    <property type="term" value="P:protein transport"/>
    <property type="evidence" value="ECO:0007669"/>
    <property type="project" value="UniProtKB-KW"/>
</dbReference>
<reference evidence="13 14" key="1">
    <citation type="journal article" date="2005" name="Nature">
        <title>Initial sequence of the chimpanzee genome and comparison with the human genome.</title>
        <authorList>
            <consortium name="Chimpanzee sequencing and analysis consortium"/>
        </authorList>
    </citation>
    <scope>NUCLEOTIDE SEQUENCE [LARGE SCALE GENOMIC DNA]</scope>
</reference>
<dbReference type="GO" id="GO:0005789">
    <property type="term" value="C:endoplasmic reticulum membrane"/>
    <property type="evidence" value="ECO:0007669"/>
    <property type="project" value="UniProtKB-SubCell"/>
</dbReference>
<evidence type="ECO:0000256" key="8">
    <source>
        <dbReference type="ARBA" id="ARBA00022927"/>
    </source>
</evidence>
<keyword evidence="9 12" id="KW-1133">Transmembrane helix</keyword>
<keyword evidence="8" id="KW-0653">Protein transport</keyword>
<organism evidence="13 14">
    <name type="scientific">Pan troglodytes</name>
    <name type="common">Chimpanzee</name>
    <dbReference type="NCBI Taxonomy" id="9598"/>
    <lineage>
        <taxon>Eukaryota</taxon>
        <taxon>Metazoa</taxon>
        <taxon>Chordata</taxon>
        <taxon>Craniata</taxon>
        <taxon>Vertebrata</taxon>
        <taxon>Euteleostomi</taxon>
        <taxon>Mammalia</taxon>
        <taxon>Eutheria</taxon>
        <taxon>Euarchontoglires</taxon>
        <taxon>Primates</taxon>
        <taxon>Haplorrhini</taxon>
        <taxon>Catarrhini</taxon>
        <taxon>Hominidae</taxon>
        <taxon>Pan</taxon>
    </lineage>
</organism>
<feature type="transmembrane region" description="Helical" evidence="12">
    <location>
        <begin position="181"/>
        <end position="201"/>
    </location>
</feature>
<keyword evidence="6" id="KW-0256">Endoplasmic reticulum</keyword>
<dbReference type="InParanoid" id="A0A2I3T3M1"/>
<evidence type="ECO:0000256" key="12">
    <source>
        <dbReference type="SAM" id="Phobius"/>
    </source>
</evidence>
<keyword evidence="4" id="KW-0813">Transport</keyword>
<dbReference type="Proteomes" id="UP000002277">
    <property type="component" value="Chromosome 19"/>
</dbReference>
<dbReference type="GO" id="GO:0016192">
    <property type="term" value="P:vesicle-mediated transport"/>
    <property type="evidence" value="ECO:0007669"/>
    <property type="project" value="UniProtKB-KW"/>
</dbReference>
<comment type="similarity">
    <text evidence="2">Belongs to the USE1 family.</text>
</comment>
<evidence type="ECO:0000256" key="9">
    <source>
        <dbReference type="ARBA" id="ARBA00022989"/>
    </source>
</evidence>
<evidence type="ECO:0000256" key="10">
    <source>
        <dbReference type="ARBA" id="ARBA00023136"/>
    </source>
</evidence>
<evidence type="ECO:0000256" key="4">
    <source>
        <dbReference type="ARBA" id="ARBA00022448"/>
    </source>
</evidence>
<evidence type="ECO:0000256" key="6">
    <source>
        <dbReference type="ARBA" id="ARBA00022824"/>
    </source>
</evidence>
<dbReference type="EMBL" id="AACZ04031519">
    <property type="status" value="NOT_ANNOTATED_CDS"/>
    <property type="molecule type" value="Genomic_DNA"/>
</dbReference>
<comment type="subcellular location">
    <subcellularLocation>
        <location evidence="1">Endoplasmic reticulum membrane</location>
        <topology evidence="1">Single-pass type IV membrane protein</topology>
    </subcellularLocation>
</comment>
<dbReference type="Ensembl" id="ENSPTRT00000092689.1">
    <property type="protein sequence ID" value="ENSPTRP00000083485.1"/>
    <property type="gene ID" value="ENSPTRG00000045673.1"/>
</dbReference>
<reference evidence="13" key="3">
    <citation type="submission" date="2025-09" db="UniProtKB">
        <authorList>
            <consortium name="Ensembl"/>
        </authorList>
    </citation>
    <scope>IDENTIFICATION</scope>
</reference>
<dbReference type="InterPro" id="IPR019150">
    <property type="entry name" value="Vesicle_transport_protein_Use1"/>
</dbReference>
<evidence type="ECO:0000256" key="11">
    <source>
        <dbReference type="ARBA" id="ARBA00032711"/>
    </source>
</evidence>
<dbReference type="Bgee" id="ENSPTRG00000045673">
    <property type="expression patterns" value="Expressed in fibroblast and 4 other cell types or tissues"/>
</dbReference>
<sequence length="208" mass="23014">YPLRGDGTEKTDPDEWRLEKVRGALEDMLHKPASEVINEYSWKVDFLKGMLQPRNLLLKKSTGHQFLPRPCATTARETVPATKTCICSHGAVHQREAGELLGTPEMDVRKRTSVSGRVPAVSEKQSAAELDLEKLAEEMLGWPEPQDQYAGRQSVIKKDNQTLSHSLKIASGAAHAEVSQLAALAMLIIVCFIFISMILSFESCPNSN</sequence>
<reference evidence="13" key="2">
    <citation type="submission" date="2025-08" db="UniProtKB">
        <authorList>
            <consortium name="Ensembl"/>
        </authorList>
    </citation>
    <scope>IDENTIFICATION</scope>
</reference>
<evidence type="ECO:0000256" key="5">
    <source>
        <dbReference type="ARBA" id="ARBA00022692"/>
    </source>
</evidence>
<evidence type="ECO:0000256" key="3">
    <source>
        <dbReference type="ARBA" id="ARBA00015843"/>
    </source>
</evidence>
<name>A0A2I3T3M1_PANTR</name>